<dbReference type="EMBL" id="NQIK02000006">
    <property type="protein sequence ID" value="KAF7569823.1"/>
    <property type="molecule type" value="Genomic_DNA"/>
</dbReference>
<reference evidence="2" key="1">
    <citation type="journal article" date="2018" name="BMC Genomics">
        <title>Comparative genomics of the wheat fungal pathogen Pyrenophora tritici-repentis reveals chromosomal variations and genome plasticity.</title>
        <authorList>
            <person name="Moolhuijzen P."/>
            <person name="See P.T."/>
            <person name="Hane J.K."/>
            <person name="Shi G."/>
            <person name="Liu Z."/>
            <person name="Oliver R.P."/>
            <person name="Moffat C.S."/>
        </authorList>
    </citation>
    <scope>NUCLEOTIDE SEQUENCE [LARGE SCALE GENOMIC DNA]</scope>
    <source>
        <strain evidence="2">M4</strain>
    </source>
</reference>
<protein>
    <submittedName>
        <fullName evidence="2">DUF1421 domain containing protein</fullName>
    </submittedName>
</protein>
<evidence type="ECO:0000256" key="1">
    <source>
        <dbReference type="SAM" id="MobiDB-lite"/>
    </source>
</evidence>
<evidence type="ECO:0000313" key="3">
    <source>
        <dbReference type="Proteomes" id="UP000245464"/>
    </source>
</evidence>
<dbReference type="Proteomes" id="UP000245464">
    <property type="component" value="Chromosome 6"/>
</dbReference>
<gene>
    <name evidence="2" type="ORF">PtrM4_122380</name>
</gene>
<feature type="region of interest" description="Disordered" evidence="1">
    <location>
        <begin position="375"/>
        <end position="428"/>
    </location>
</feature>
<feature type="compositionally biased region" description="Pro residues" evidence="1">
    <location>
        <begin position="267"/>
        <end position="283"/>
    </location>
</feature>
<feature type="region of interest" description="Disordered" evidence="1">
    <location>
        <begin position="1"/>
        <end position="109"/>
    </location>
</feature>
<feature type="region of interest" description="Disordered" evidence="1">
    <location>
        <begin position="262"/>
        <end position="314"/>
    </location>
</feature>
<dbReference type="GeneID" id="6343441"/>
<feature type="compositionally biased region" description="Polar residues" evidence="1">
    <location>
        <begin position="40"/>
        <end position="52"/>
    </location>
</feature>
<dbReference type="AlphaFoldDB" id="A0A2W1GZE1"/>
<feature type="region of interest" description="Disordered" evidence="1">
    <location>
        <begin position="843"/>
        <end position="866"/>
    </location>
</feature>
<comment type="caution">
    <text evidence="2">The sequence shown here is derived from an EMBL/GenBank/DDBJ whole genome shotgun (WGS) entry which is preliminary data.</text>
</comment>
<evidence type="ECO:0000313" key="2">
    <source>
        <dbReference type="EMBL" id="KAF7569823.1"/>
    </source>
</evidence>
<organism evidence="2 3">
    <name type="scientific">Pyrenophora tritici-repentis</name>
    <dbReference type="NCBI Taxonomy" id="45151"/>
    <lineage>
        <taxon>Eukaryota</taxon>
        <taxon>Fungi</taxon>
        <taxon>Dikarya</taxon>
        <taxon>Ascomycota</taxon>
        <taxon>Pezizomycotina</taxon>
        <taxon>Dothideomycetes</taxon>
        <taxon>Pleosporomycetidae</taxon>
        <taxon>Pleosporales</taxon>
        <taxon>Pleosporineae</taxon>
        <taxon>Pleosporaceae</taxon>
        <taxon>Pyrenophora</taxon>
    </lineage>
</organism>
<proteinExistence type="predicted"/>
<accession>A0A2W1GZE1</accession>
<dbReference type="KEGG" id="ptrr:6343441"/>
<feature type="compositionally biased region" description="Polar residues" evidence="1">
    <location>
        <begin position="1"/>
        <end position="27"/>
    </location>
</feature>
<sequence>MSNFNHQEATPSNKNIMRAQKSQTTESAQDRNHVPVQGAGSLNTVNNLQSPPKGTGKRTLEEFSMGNHDRENEDAMPNQMSDLTRRRRPSQANQHMLPGPDSAPRSTVDTPVSITKDLVPPVPELSLSWPLPKVVADPTKRRSIRTSMVWNSQDPHPDNRKMVALRIEHEDLRYVDYSIVDMPILTWLLIQERVHKLNEALTHFMPEELPKLSRTTNPREHMKPVVRWCKEEDSIQLLVNFWDSDTMIETLRPFAETKRDLSIYDAPPQPPAPSQAEVPPQPQLHPTSQLPPQTHVPANLPLHQPEPKRPYVPDWLPPFKEGTRINGAEIPVLAHTQEGRNVQPLSDVAKDKSHVVNPTPPPMLSFSKITHVGDSVASTGDQQQRQTPTSSPASSTSTKRKPVDEEQSENIGQANKRQKTQEPPEVGEELFADVRNGKWTYEEMSAALHSGLAQGTVSGPTVPNSESMRDNSGHLAILNQVPQVLGQESLFKVEEGEYYPERFDPQKPEEYQNMLALTEPNVPMRVNPFTLGCNGVRRPQDVDYRALPEVRNVEALNRRLSSVLPRDTRVPQLLGEMPIPPANIISELTRCARFAQSDAQKRVDWRLHPAHVYEIVQRSNYFGLELLISRSDIVVSSPATREELDMAMAMRFAQQLFGKDPITFVAADIPTITAYLEGDIPSAMFLTIAEDDNVFGDFVEELAKRFLEDYPPIDKSGQVAWMNLHSQAKYPNSLQTKVIELILNKISGLGMDVQDEPENSLGEDIYANSQVNENAGTSSFINLESSREVLSLVDDRSENSVTAVDEVLAAHLAKSQASSPVMNTINDQTVVPDVSTVNDIPKAAPMVDDETGNRGTYLPQNDEDTQASVSSHAAVGSGPEDISPQVPQDGDVEGAALHEGGCISQPTASENLQQQPLDVTKAHGQWVMDSAGFGKFAAYPHYQPSDDPSWNEWVQANNRNIFGCGA</sequence>
<feature type="compositionally biased region" description="Low complexity" evidence="1">
    <location>
        <begin position="382"/>
        <end position="397"/>
    </location>
</feature>
<name>A0A2W1GZE1_9PLEO</name>
<dbReference type="RefSeq" id="XP_065961702.1">
    <property type="nucleotide sequence ID" value="XM_066108517.1"/>
</dbReference>